<organism evidence="2 3">
    <name type="scientific">Leifsonia xyli subsp. xyli (strain CTCB07)</name>
    <dbReference type="NCBI Taxonomy" id="281090"/>
    <lineage>
        <taxon>Bacteria</taxon>
        <taxon>Bacillati</taxon>
        <taxon>Actinomycetota</taxon>
        <taxon>Actinomycetes</taxon>
        <taxon>Micrococcales</taxon>
        <taxon>Microbacteriaceae</taxon>
        <taxon>Leifsonia</taxon>
    </lineage>
</organism>
<gene>
    <name evidence="2" type="ordered locus">Lxx01210</name>
</gene>
<dbReference type="KEGG" id="lxx:Lxx01210"/>
<keyword evidence="3" id="KW-1185">Reference proteome</keyword>
<feature type="region of interest" description="Disordered" evidence="1">
    <location>
        <begin position="1"/>
        <end position="31"/>
    </location>
</feature>
<dbReference type="HOGENOM" id="CLU_3397201_0_0_11"/>
<dbReference type="AlphaFoldDB" id="Q6AHE1"/>
<evidence type="ECO:0000313" key="3">
    <source>
        <dbReference type="Proteomes" id="UP000001306"/>
    </source>
</evidence>
<evidence type="ECO:0000313" key="2">
    <source>
        <dbReference type="EMBL" id="AAT88204.1"/>
    </source>
</evidence>
<protein>
    <submittedName>
        <fullName evidence="2">Uncharacterized protein</fullName>
    </submittedName>
</protein>
<accession>Q6AHE1</accession>
<name>Q6AHE1_LEIXX</name>
<sequence length="31" mass="3166">MTVEPASTGSARNADARRAALAARRPHSASS</sequence>
<dbReference type="Proteomes" id="UP000001306">
    <property type="component" value="Chromosome"/>
</dbReference>
<dbReference type="STRING" id="281090.Lxx01210"/>
<reference evidence="2 3" key="1">
    <citation type="journal article" date="2004" name="Mol. Plant Microbe Interact.">
        <title>The genome sequence of the Gram-positive sugarcane pathogen Leifsonia xyli subsp. xyli.</title>
        <authorList>
            <person name="Monteiro-Vitorello C.B."/>
            <person name="Camargo L.E.A."/>
            <person name="Van Sluys M.A."/>
            <person name="Kitajima J.P."/>
            <person name="Truffi D."/>
            <person name="do Amaral A.M."/>
            <person name="Harakava R."/>
            <person name="de Oliveira J.C.F."/>
            <person name="Wood D."/>
            <person name="de Oliveira M.C."/>
            <person name="Miyaki C.Y."/>
            <person name="Takita M.A."/>
            <person name="da Silva A.C.R."/>
            <person name="Furlan L.R."/>
            <person name="Carraro D.M."/>
            <person name="Camarotte G."/>
            <person name="Almeida N.F. Jr."/>
            <person name="Carrer H."/>
            <person name="Coutinho L.L."/>
            <person name="El-Dorry H.A."/>
            <person name="Ferro M.I.T."/>
            <person name="Gagliardi P.R."/>
            <person name="Giglioti E."/>
            <person name="Goldman M.H.S."/>
            <person name="Goldman G.H."/>
            <person name="Kimura E.T."/>
            <person name="Ferro E.S."/>
            <person name="Kuramae E.E."/>
            <person name="Lemos E.G.M."/>
            <person name="Lemos M.V.F."/>
            <person name="Mauro S.M.Z."/>
            <person name="Machado M.A."/>
            <person name="Marino C.L."/>
            <person name="Menck C.F."/>
            <person name="Nunes L.R."/>
            <person name="Oliveira R.C."/>
            <person name="Pereira G.G."/>
            <person name="Siqueira W."/>
            <person name="de Souza A.A."/>
            <person name="Tsai S.M."/>
            <person name="Zanca A.S."/>
            <person name="Simpson A.J.G."/>
            <person name="Brumbley S.M."/>
            <person name="Setubal J.C."/>
        </authorList>
    </citation>
    <scope>NUCLEOTIDE SEQUENCE [LARGE SCALE GENOMIC DNA]</scope>
    <source>
        <strain evidence="2 3">CTCB07</strain>
    </source>
</reference>
<proteinExistence type="predicted"/>
<evidence type="ECO:0000256" key="1">
    <source>
        <dbReference type="SAM" id="MobiDB-lite"/>
    </source>
</evidence>
<dbReference type="EMBL" id="AE016822">
    <property type="protein sequence ID" value="AAT88204.1"/>
    <property type="molecule type" value="Genomic_DNA"/>
</dbReference>